<accession>A0A3D3R6Q2</accession>
<feature type="transmembrane region" description="Helical" evidence="1">
    <location>
        <begin position="29"/>
        <end position="48"/>
    </location>
</feature>
<evidence type="ECO:0000256" key="1">
    <source>
        <dbReference type="SAM" id="Phobius"/>
    </source>
</evidence>
<keyword evidence="1" id="KW-1133">Transmembrane helix</keyword>
<gene>
    <name evidence="2" type="ORF">DIT97_16545</name>
</gene>
<keyword evidence="1" id="KW-0812">Transmembrane</keyword>
<reference evidence="2 3" key="1">
    <citation type="journal article" date="2018" name="Nat. Biotechnol.">
        <title>A standardized bacterial taxonomy based on genome phylogeny substantially revises the tree of life.</title>
        <authorList>
            <person name="Parks D.H."/>
            <person name="Chuvochina M."/>
            <person name="Waite D.W."/>
            <person name="Rinke C."/>
            <person name="Skarshewski A."/>
            <person name="Chaumeil P.A."/>
            <person name="Hugenholtz P."/>
        </authorList>
    </citation>
    <scope>NUCLEOTIDE SEQUENCE [LARGE SCALE GENOMIC DNA]</scope>
    <source>
        <strain evidence="2">UBA9375</strain>
    </source>
</reference>
<name>A0A3D3R6Q2_9PLAN</name>
<sequence length="80" mass="9107">MQRMNPWMLLVTAVFFSITYYFGKGNTGMIAVGLLVLFNLVTLFLLQLQKENDELRARLDALEGKTTAEEMPENRAVVHS</sequence>
<organism evidence="2 3">
    <name type="scientific">Gimesia maris</name>
    <dbReference type="NCBI Taxonomy" id="122"/>
    <lineage>
        <taxon>Bacteria</taxon>
        <taxon>Pseudomonadati</taxon>
        <taxon>Planctomycetota</taxon>
        <taxon>Planctomycetia</taxon>
        <taxon>Planctomycetales</taxon>
        <taxon>Planctomycetaceae</taxon>
        <taxon>Gimesia</taxon>
    </lineage>
</organism>
<comment type="caution">
    <text evidence="2">The sequence shown here is derived from an EMBL/GenBank/DDBJ whole genome shotgun (WGS) entry which is preliminary data.</text>
</comment>
<dbReference type="AlphaFoldDB" id="A0A3D3R6Q2"/>
<dbReference type="Proteomes" id="UP000263642">
    <property type="component" value="Unassembled WGS sequence"/>
</dbReference>
<proteinExistence type="predicted"/>
<feature type="transmembrane region" description="Helical" evidence="1">
    <location>
        <begin position="7"/>
        <end position="23"/>
    </location>
</feature>
<protein>
    <submittedName>
        <fullName evidence="2">Uncharacterized protein</fullName>
    </submittedName>
</protein>
<evidence type="ECO:0000313" key="2">
    <source>
        <dbReference type="EMBL" id="HCO24554.1"/>
    </source>
</evidence>
<evidence type="ECO:0000313" key="3">
    <source>
        <dbReference type="Proteomes" id="UP000263642"/>
    </source>
</evidence>
<keyword evidence="1" id="KW-0472">Membrane</keyword>
<dbReference type="EMBL" id="DQAY01000102">
    <property type="protein sequence ID" value="HCO24554.1"/>
    <property type="molecule type" value="Genomic_DNA"/>
</dbReference>